<dbReference type="GO" id="GO:0004888">
    <property type="term" value="F:transmembrane signaling receptor activity"/>
    <property type="evidence" value="ECO:0007669"/>
    <property type="project" value="TreeGrafter"/>
</dbReference>
<gene>
    <name evidence="10" type="ORF">CCR82_04015</name>
</gene>
<protein>
    <recommendedName>
        <fullName evidence="12">Methyl-accepting chemotaxis protein</fullName>
    </recommendedName>
</protein>
<accession>A0AAJ0UF23</accession>
<evidence type="ECO:0000313" key="10">
    <source>
        <dbReference type="EMBL" id="MBK5929720.1"/>
    </source>
</evidence>
<dbReference type="Proteomes" id="UP001296967">
    <property type="component" value="Unassembled WGS sequence"/>
</dbReference>
<dbReference type="PROSITE" id="PS50111">
    <property type="entry name" value="CHEMOTAXIS_TRANSDUC_2"/>
    <property type="match status" value="1"/>
</dbReference>
<feature type="domain" description="Methyl-accepting transducer" evidence="8">
    <location>
        <begin position="153"/>
        <end position="382"/>
    </location>
</feature>
<comment type="similarity">
    <text evidence="4">Belongs to the methyl-accepting chemotaxis (MCP) protein family.</text>
</comment>
<feature type="domain" description="HAMP" evidence="9">
    <location>
        <begin position="96"/>
        <end position="148"/>
    </location>
</feature>
<comment type="subcellular location">
    <subcellularLocation>
        <location evidence="1">Membrane</location>
    </subcellularLocation>
</comment>
<dbReference type="InterPro" id="IPR003660">
    <property type="entry name" value="HAMP_dom"/>
</dbReference>
<keyword evidence="11" id="KW-1185">Reference proteome</keyword>
<dbReference type="InterPro" id="IPR004089">
    <property type="entry name" value="MCPsignal_dom"/>
</dbReference>
<evidence type="ECO:0000256" key="4">
    <source>
        <dbReference type="ARBA" id="ARBA00029447"/>
    </source>
</evidence>
<dbReference type="InterPro" id="IPR051310">
    <property type="entry name" value="MCP_chemotaxis"/>
</dbReference>
<evidence type="ECO:0000256" key="7">
    <source>
        <dbReference type="SAM" id="Phobius"/>
    </source>
</evidence>
<keyword evidence="7" id="KW-0812">Transmembrane</keyword>
<sequence>MGQALRQSMQNMTMRLSWMLVLGTFLLLIGLLSGLGLFLLDQSANALAELAPHAGATGIEQQQAFAAIADQVRLAIFGVLGAAILITIVVLRGVSVNVLRPLKRIVAGFDAMAYGDLSVPLDRLGGNEIGQLCAAVKALQQRLSRTLALVRLSSDAVHQGAQHIATGNNAFSARTEQQVARLKKTASRMQTLSSRVKQNADHAHHARRLVQTSARTAGAGGEAISALVATMHELRQRSHQITEIINTIDAIAHQTHMLALNASAEAARAGEHGQGFALVAAEVRGLAGRSTDAAEEIRTLVETSATQVDVGTARAEKVGETFDEIVSAVHQINTLMDEIASSSQEQSHGIEQVNQAIAQMDQVTQQNADLVRQDAKAADQVEAEAERLRKAVAVFRLAPEVEAHFTGNHFDEAADWMESLTPEDLAHSIRARHRRRAA</sequence>
<dbReference type="CDD" id="cd06225">
    <property type="entry name" value="HAMP"/>
    <property type="match status" value="1"/>
</dbReference>
<dbReference type="GO" id="GO:0005886">
    <property type="term" value="C:plasma membrane"/>
    <property type="evidence" value="ECO:0007669"/>
    <property type="project" value="TreeGrafter"/>
</dbReference>
<dbReference type="PROSITE" id="PS50885">
    <property type="entry name" value="HAMP"/>
    <property type="match status" value="1"/>
</dbReference>
<name>A0AAJ0UF23_HALSE</name>
<keyword evidence="6" id="KW-0175">Coiled coil</keyword>
<keyword evidence="7" id="KW-1133">Transmembrane helix</keyword>
<evidence type="ECO:0000256" key="5">
    <source>
        <dbReference type="PROSITE-ProRule" id="PRU00284"/>
    </source>
</evidence>
<organism evidence="10 11">
    <name type="scientific">Halochromatium salexigens</name>
    <name type="common">Chromatium salexigens</name>
    <dbReference type="NCBI Taxonomy" id="49447"/>
    <lineage>
        <taxon>Bacteria</taxon>
        <taxon>Pseudomonadati</taxon>
        <taxon>Pseudomonadota</taxon>
        <taxon>Gammaproteobacteria</taxon>
        <taxon>Chromatiales</taxon>
        <taxon>Chromatiaceae</taxon>
        <taxon>Halochromatium</taxon>
    </lineage>
</organism>
<feature type="transmembrane region" description="Helical" evidence="7">
    <location>
        <begin position="72"/>
        <end position="94"/>
    </location>
</feature>
<dbReference type="FunFam" id="1.10.287.950:FF:000001">
    <property type="entry name" value="Methyl-accepting chemotaxis sensory transducer"/>
    <property type="match status" value="1"/>
</dbReference>
<dbReference type="SMART" id="SM00283">
    <property type="entry name" value="MA"/>
    <property type="match status" value="1"/>
</dbReference>
<dbReference type="Pfam" id="PF00015">
    <property type="entry name" value="MCPsignal"/>
    <property type="match status" value="1"/>
</dbReference>
<dbReference type="CDD" id="cd11386">
    <property type="entry name" value="MCP_signal"/>
    <property type="match status" value="1"/>
</dbReference>
<dbReference type="PANTHER" id="PTHR43531:SF14">
    <property type="entry name" value="METHYL-ACCEPTING CHEMOTAXIS PROTEIN I-RELATED"/>
    <property type="match status" value="1"/>
</dbReference>
<evidence type="ECO:0000256" key="3">
    <source>
        <dbReference type="ARBA" id="ARBA00023224"/>
    </source>
</evidence>
<dbReference type="AlphaFoldDB" id="A0AAJ0UF23"/>
<dbReference type="PANTHER" id="PTHR43531">
    <property type="entry name" value="PROTEIN ICFG"/>
    <property type="match status" value="1"/>
</dbReference>
<reference evidence="10" key="1">
    <citation type="submission" date="2017-05" db="EMBL/GenBank/DDBJ databases">
        <authorList>
            <person name="Imhoff J.F."/>
            <person name="Rahn T."/>
            <person name="Kuenzel S."/>
            <person name="Neulinger S.C."/>
        </authorList>
    </citation>
    <scope>NUCLEOTIDE SEQUENCE</scope>
    <source>
        <strain evidence="10">DSM 4395</strain>
    </source>
</reference>
<feature type="coiled-coil region" evidence="6">
    <location>
        <begin position="353"/>
        <end position="398"/>
    </location>
</feature>
<evidence type="ECO:0000256" key="6">
    <source>
        <dbReference type="SAM" id="Coils"/>
    </source>
</evidence>
<reference evidence="10" key="2">
    <citation type="journal article" date="2020" name="Microorganisms">
        <title>Osmotic Adaptation and Compatible Solute Biosynthesis of Phototrophic Bacteria as Revealed from Genome Analyses.</title>
        <authorList>
            <person name="Imhoff J.F."/>
            <person name="Rahn T."/>
            <person name="Kunzel S."/>
            <person name="Keller A."/>
            <person name="Neulinger S.C."/>
        </authorList>
    </citation>
    <scope>NUCLEOTIDE SEQUENCE</scope>
    <source>
        <strain evidence="10">DSM 4395</strain>
    </source>
</reference>
<evidence type="ECO:0000259" key="9">
    <source>
        <dbReference type="PROSITE" id="PS50885"/>
    </source>
</evidence>
<dbReference type="SUPFAM" id="SSF58104">
    <property type="entry name" value="Methyl-accepting chemotaxis protein (MCP) signaling domain"/>
    <property type="match status" value="1"/>
</dbReference>
<dbReference type="SMART" id="SM00304">
    <property type="entry name" value="HAMP"/>
    <property type="match status" value="1"/>
</dbReference>
<evidence type="ECO:0000256" key="2">
    <source>
        <dbReference type="ARBA" id="ARBA00022481"/>
    </source>
</evidence>
<evidence type="ECO:0000256" key="1">
    <source>
        <dbReference type="ARBA" id="ARBA00004370"/>
    </source>
</evidence>
<evidence type="ECO:0000259" key="8">
    <source>
        <dbReference type="PROSITE" id="PS50111"/>
    </source>
</evidence>
<dbReference type="EMBL" id="NHSF01000021">
    <property type="protein sequence ID" value="MBK5929720.1"/>
    <property type="molecule type" value="Genomic_DNA"/>
</dbReference>
<dbReference type="GO" id="GO:0006935">
    <property type="term" value="P:chemotaxis"/>
    <property type="evidence" value="ECO:0007669"/>
    <property type="project" value="TreeGrafter"/>
</dbReference>
<keyword evidence="7" id="KW-0472">Membrane</keyword>
<comment type="caution">
    <text evidence="10">The sequence shown here is derived from an EMBL/GenBank/DDBJ whole genome shotgun (WGS) entry which is preliminary data.</text>
</comment>
<dbReference type="Gene3D" id="1.10.287.950">
    <property type="entry name" value="Methyl-accepting chemotaxis protein"/>
    <property type="match status" value="1"/>
</dbReference>
<proteinExistence type="inferred from homology"/>
<dbReference type="Pfam" id="PF00672">
    <property type="entry name" value="HAMP"/>
    <property type="match status" value="1"/>
</dbReference>
<evidence type="ECO:0008006" key="12">
    <source>
        <dbReference type="Google" id="ProtNLM"/>
    </source>
</evidence>
<evidence type="ECO:0000313" key="11">
    <source>
        <dbReference type="Proteomes" id="UP001296967"/>
    </source>
</evidence>
<keyword evidence="3 5" id="KW-0807">Transducer</keyword>
<dbReference type="GO" id="GO:0007165">
    <property type="term" value="P:signal transduction"/>
    <property type="evidence" value="ECO:0007669"/>
    <property type="project" value="UniProtKB-KW"/>
</dbReference>
<keyword evidence="2" id="KW-0488">Methylation</keyword>